<protein>
    <submittedName>
        <fullName evidence="4">Glyco_tranf_GTA_type domain containing protein</fullName>
    </submittedName>
</protein>
<sequence length="251" mass="28930">MKYNIVTEPKTVTVITPTIGSSKLLDAVESVKAQTYTHINHLIVIDGPEYASTVYGILPLDRNRRDDKNINDVIAPYNTGGGGFYGHRIYAAYPHLVNSDYIFFLDEDNWYAPDHVENLVKVLEQNAFAYSLRQIYDENKNYLCDDNCESLGKWPIYFTHGNEESFLIDTSSFAFRRDFLITASQFWHHGWGGDRHFFYAVKDHCRWDTSGKHTLCYRLDGNSNSVTADFFEKGNKSMAEIYGDKFPWIKA</sequence>
<dbReference type="EMBL" id="LR797518">
    <property type="protein sequence ID" value="CAB4222698.1"/>
    <property type="molecule type" value="Genomic_DNA"/>
</dbReference>
<evidence type="ECO:0000313" key="8">
    <source>
        <dbReference type="EMBL" id="CAB5227736.1"/>
    </source>
</evidence>
<dbReference type="EMBL" id="LR796860">
    <property type="protein sequence ID" value="CAB4170582.1"/>
    <property type="molecule type" value="Genomic_DNA"/>
</dbReference>
<evidence type="ECO:0000313" key="3">
    <source>
        <dbReference type="EMBL" id="CAB4176556.1"/>
    </source>
</evidence>
<dbReference type="EMBL" id="LR797369">
    <property type="protein sequence ID" value="CAB4210719.1"/>
    <property type="molecule type" value="Genomic_DNA"/>
</dbReference>
<dbReference type="Pfam" id="PF00535">
    <property type="entry name" value="Glycos_transf_2"/>
    <property type="match status" value="1"/>
</dbReference>
<evidence type="ECO:0000313" key="4">
    <source>
        <dbReference type="EMBL" id="CAB4181912.1"/>
    </source>
</evidence>
<dbReference type="SUPFAM" id="SSF53448">
    <property type="entry name" value="Nucleotide-diphospho-sugar transferases"/>
    <property type="match status" value="1"/>
</dbReference>
<dbReference type="InterPro" id="IPR001173">
    <property type="entry name" value="Glyco_trans_2-like"/>
</dbReference>
<organism evidence="4">
    <name type="scientific">uncultured Caudovirales phage</name>
    <dbReference type="NCBI Taxonomy" id="2100421"/>
    <lineage>
        <taxon>Viruses</taxon>
        <taxon>Duplodnaviria</taxon>
        <taxon>Heunggongvirae</taxon>
        <taxon>Uroviricota</taxon>
        <taxon>Caudoviricetes</taxon>
        <taxon>Peduoviridae</taxon>
        <taxon>Maltschvirus</taxon>
        <taxon>Maltschvirus maltsch</taxon>
    </lineage>
</organism>
<dbReference type="InterPro" id="IPR029044">
    <property type="entry name" value="Nucleotide-diphossugar_trans"/>
</dbReference>
<dbReference type="EMBL" id="LR798378">
    <property type="protein sequence ID" value="CAB5227736.1"/>
    <property type="molecule type" value="Genomic_DNA"/>
</dbReference>
<accession>A0A6J5QEE8</accession>
<feature type="domain" description="Glycosyltransferase 2-like" evidence="1">
    <location>
        <begin position="13"/>
        <end position="178"/>
    </location>
</feature>
<proteinExistence type="predicted"/>
<dbReference type="EMBL" id="LR797157">
    <property type="protein sequence ID" value="CAB4190243.1"/>
    <property type="molecule type" value="Genomic_DNA"/>
</dbReference>
<dbReference type="CDD" id="cd00761">
    <property type="entry name" value="Glyco_tranf_GTA_type"/>
    <property type="match status" value="1"/>
</dbReference>
<dbReference type="EMBL" id="LR796945">
    <property type="protein sequence ID" value="CAB4176556.1"/>
    <property type="molecule type" value="Genomic_DNA"/>
</dbReference>
<evidence type="ECO:0000313" key="7">
    <source>
        <dbReference type="EMBL" id="CAB4222698.1"/>
    </source>
</evidence>
<evidence type="ECO:0000313" key="5">
    <source>
        <dbReference type="EMBL" id="CAB4190243.1"/>
    </source>
</evidence>
<gene>
    <name evidence="4" type="ORF">UFOVP1065_75</name>
    <name evidence="5" type="ORF">UFOVP1198_44</name>
    <name evidence="6" type="ORF">UFOVP1418_36</name>
    <name evidence="8" type="ORF">UFOVP1524_114</name>
    <name evidence="7" type="ORF">UFOVP1651_114</name>
    <name evidence="2" type="ORF">UFOVP908_92</name>
    <name evidence="3" type="ORF">UFOVP990_44</name>
</gene>
<evidence type="ECO:0000259" key="1">
    <source>
        <dbReference type="Pfam" id="PF00535"/>
    </source>
</evidence>
<dbReference type="EMBL" id="LR797021">
    <property type="protein sequence ID" value="CAB4181912.1"/>
    <property type="molecule type" value="Genomic_DNA"/>
</dbReference>
<evidence type="ECO:0000313" key="6">
    <source>
        <dbReference type="EMBL" id="CAB4210719.1"/>
    </source>
</evidence>
<evidence type="ECO:0000313" key="2">
    <source>
        <dbReference type="EMBL" id="CAB4170582.1"/>
    </source>
</evidence>
<dbReference type="Gene3D" id="3.90.550.10">
    <property type="entry name" value="Spore Coat Polysaccharide Biosynthesis Protein SpsA, Chain A"/>
    <property type="match status" value="1"/>
</dbReference>
<name>A0A6J5QEE8_9CAUD</name>
<reference evidence="4" key="1">
    <citation type="submission" date="2020-05" db="EMBL/GenBank/DDBJ databases">
        <authorList>
            <person name="Chiriac C."/>
            <person name="Salcher M."/>
            <person name="Ghai R."/>
            <person name="Kavagutti S V."/>
        </authorList>
    </citation>
    <scope>NUCLEOTIDE SEQUENCE</scope>
</reference>